<keyword evidence="1" id="KW-0812">Transmembrane</keyword>
<keyword evidence="2" id="KW-0732">Signal</keyword>
<evidence type="ECO:0000313" key="3">
    <source>
        <dbReference type="EMBL" id="TGO39481.1"/>
    </source>
</evidence>
<keyword evidence="4" id="KW-1185">Reference proteome</keyword>
<feature type="transmembrane region" description="Helical" evidence="1">
    <location>
        <begin position="277"/>
        <end position="305"/>
    </location>
</feature>
<organism evidence="3 4">
    <name type="scientific">Botrytis hyacinthi</name>
    <dbReference type="NCBI Taxonomy" id="278943"/>
    <lineage>
        <taxon>Eukaryota</taxon>
        <taxon>Fungi</taxon>
        <taxon>Dikarya</taxon>
        <taxon>Ascomycota</taxon>
        <taxon>Pezizomycotina</taxon>
        <taxon>Leotiomycetes</taxon>
        <taxon>Helotiales</taxon>
        <taxon>Sclerotiniaceae</taxon>
        <taxon>Botrytis</taxon>
    </lineage>
</organism>
<comment type="caution">
    <text evidence="3">The sequence shown here is derived from an EMBL/GenBank/DDBJ whole genome shotgun (WGS) entry which is preliminary data.</text>
</comment>
<protein>
    <recommendedName>
        <fullName evidence="5">WSC domain-containing protein</fullName>
    </recommendedName>
</protein>
<sequence length="344" mass="37316">MKYTPLSNFIFLTILFEITNASFNLNTSGPDWDYVAKDLANTTSQACITAYSADIDCDDALLGFVASERPTFKTTSTDFENTCTTTYFDSGIQEACTADGDAAYENVRGTPSEALVPVEIVAQVFQYALARYCSKWANGTYCYTTGFTGLASIFSCDDACAVQKFQTAHDYPGSAYLFHDYWLASMGKWWKVEFADGWKKLQQCGKAVESATLSLAMPMPTSKTSISSSGTSTMNSASGTGTGSSISSSAVVSAESSSPTVTIVAIKSGARKIGHSLGLAFLGMSYSMFFNIILKLFALCLLAGFSRQLPTLSIIFLSCRPLRTCTLITRCFQLMYSMLESIYV</sequence>
<accession>A0A4Z1GWN7</accession>
<evidence type="ECO:0000256" key="1">
    <source>
        <dbReference type="SAM" id="Phobius"/>
    </source>
</evidence>
<gene>
    <name evidence="3" type="ORF">BHYA_0053g00360</name>
</gene>
<dbReference type="AlphaFoldDB" id="A0A4Z1GWN7"/>
<reference evidence="3 4" key="1">
    <citation type="submission" date="2017-12" db="EMBL/GenBank/DDBJ databases">
        <title>Comparative genomics of Botrytis spp.</title>
        <authorList>
            <person name="Valero-Jimenez C.A."/>
            <person name="Tapia P."/>
            <person name="Veloso J."/>
            <person name="Silva-Moreno E."/>
            <person name="Staats M."/>
            <person name="Valdes J.H."/>
            <person name="Van Kan J.A.L."/>
        </authorList>
    </citation>
    <scope>NUCLEOTIDE SEQUENCE [LARGE SCALE GENOMIC DNA]</scope>
    <source>
        <strain evidence="3 4">Bh0001</strain>
    </source>
</reference>
<name>A0A4Z1GWN7_9HELO</name>
<dbReference type="EMBL" id="PQXK01000053">
    <property type="protein sequence ID" value="TGO39481.1"/>
    <property type="molecule type" value="Genomic_DNA"/>
</dbReference>
<feature type="chain" id="PRO_5021228256" description="WSC domain-containing protein" evidence="2">
    <location>
        <begin position="22"/>
        <end position="344"/>
    </location>
</feature>
<evidence type="ECO:0000313" key="4">
    <source>
        <dbReference type="Proteomes" id="UP000297814"/>
    </source>
</evidence>
<proteinExistence type="predicted"/>
<evidence type="ECO:0000256" key="2">
    <source>
        <dbReference type="SAM" id="SignalP"/>
    </source>
</evidence>
<evidence type="ECO:0008006" key="5">
    <source>
        <dbReference type="Google" id="ProtNLM"/>
    </source>
</evidence>
<keyword evidence="1" id="KW-1133">Transmembrane helix</keyword>
<feature type="signal peptide" evidence="2">
    <location>
        <begin position="1"/>
        <end position="21"/>
    </location>
</feature>
<keyword evidence="1" id="KW-0472">Membrane</keyword>
<dbReference type="Proteomes" id="UP000297814">
    <property type="component" value="Unassembled WGS sequence"/>
</dbReference>